<dbReference type="EMBL" id="MSFM01000006">
    <property type="protein sequence ID" value="PKY04089.1"/>
    <property type="molecule type" value="Genomic_DNA"/>
</dbReference>
<proteinExistence type="predicted"/>
<dbReference type="VEuPathDB" id="FungiDB:P168DRAFT_318434"/>
<dbReference type="GO" id="GO:0005739">
    <property type="term" value="C:mitochondrion"/>
    <property type="evidence" value="ECO:0007669"/>
    <property type="project" value="TreeGrafter"/>
</dbReference>
<dbReference type="GO" id="GO:0050152">
    <property type="term" value="F:omega-amidase activity"/>
    <property type="evidence" value="ECO:0007669"/>
    <property type="project" value="TreeGrafter"/>
</dbReference>
<evidence type="ECO:0000313" key="4">
    <source>
        <dbReference type="Proteomes" id="UP000234254"/>
    </source>
</evidence>
<dbReference type="PANTHER" id="PTHR23088">
    <property type="entry name" value="NITRILASE-RELATED"/>
    <property type="match status" value="1"/>
</dbReference>
<reference evidence="3" key="1">
    <citation type="submission" date="2016-12" db="EMBL/GenBank/DDBJ databases">
        <title>The genomes of Aspergillus section Nigri reveals drivers in fungal speciation.</title>
        <authorList>
            <consortium name="DOE Joint Genome Institute"/>
            <person name="Vesth T.C."/>
            <person name="Nybo J."/>
            <person name="Theobald S."/>
            <person name="Brandl J."/>
            <person name="Frisvad J.C."/>
            <person name="Nielsen K.F."/>
            <person name="Lyhne E.K."/>
            <person name="Kogle M.E."/>
            <person name="Kuo A."/>
            <person name="Riley R."/>
            <person name="Clum A."/>
            <person name="Nolan M."/>
            <person name="Lipzen A."/>
            <person name="Salamov A."/>
            <person name="Henrissat B."/>
            <person name="Wiebenga A."/>
            <person name="De vries R.P."/>
            <person name="Grigoriev I.V."/>
            <person name="Mortensen U.H."/>
            <person name="Andersen M.R."/>
            <person name="Baker S.E."/>
        </authorList>
    </citation>
    <scope>NUCLEOTIDE SEQUENCE</scope>
    <source>
        <strain evidence="3">IBT 28561</strain>
    </source>
</reference>
<sequence>MSPKQFVSYFLNTPSSPLLQKPLKVACIQIASGPDKTKNLAQARQKVLEAASAGANLIILPECFNSPYSTAQFRAYAEPLLPSPDETTSPSFFALAQMARDSGAFLIGGTVPEHDTDTDRIYNTSAVYSPQGELLASHRKMHLFDIDVPGGMSFHESDTLSAGNRTTVVDLDGYGRIGLGICYDMRFAEPSAIAARHGAFALVFPSAFNTTTGPLHWELLGRARAVDNQVYSILCSQARGKDGGYPAWGYSLVADPMGRVVAGMDEKEGIVYAVLEPGVIGETRVAIPVTGQRRFDVYPDLGELVKLG</sequence>
<organism evidence="3 4">
    <name type="scientific">Aspergillus campestris (strain IBT 28561)</name>
    <dbReference type="NCBI Taxonomy" id="1392248"/>
    <lineage>
        <taxon>Eukaryota</taxon>
        <taxon>Fungi</taxon>
        <taxon>Dikarya</taxon>
        <taxon>Ascomycota</taxon>
        <taxon>Pezizomycotina</taxon>
        <taxon>Eurotiomycetes</taxon>
        <taxon>Eurotiomycetidae</taxon>
        <taxon>Eurotiales</taxon>
        <taxon>Aspergillaceae</taxon>
        <taxon>Aspergillus</taxon>
        <taxon>Aspergillus subgen. Circumdati</taxon>
    </lineage>
</organism>
<evidence type="ECO:0000256" key="1">
    <source>
        <dbReference type="ARBA" id="ARBA00022801"/>
    </source>
</evidence>
<dbReference type="InterPro" id="IPR036526">
    <property type="entry name" value="C-N_Hydrolase_sf"/>
</dbReference>
<dbReference type="SUPFAM" id="SSF56317">
    <property type="entry name" value="Carbon-nitrogen hydrolase"/>
    <property type="match status" value="1"/>
</dbReference>
<accession>A0A2I1D2J7</accession>
<feature type="domain" description="CN hydrolase" evidence="2">
    <location>
        <begin position="23"/>
        <end position="277"/>
    </location>
</feature>
<dbReference type="CDD" id="cd07572">
    <property type="entry name" value="nit"/>
    <property type="match status" value="1"/>
</dbReference>
<keyword evidence="1" id="KW-0378">Hydrolase</keyword>
<name>A0A2I1D2J7_ASPC2</name>
<evidence type="ECO:0000313" key="3">
    <source>
        <dbReference type="EMBL" id="PKY04089.1"/>
    </source>
</evidence>
<dbReference type="GeneID" id="36547723"/>
<dbReference type="AlphaFoldDB" id="A0A2I1D2J7"/>
<dbReference type="GO" id="GO:0006541">
    <property type="term" value="P:glutamine metabolic process"/>
    <property type="evidence" value="ECO:0007669"/>
    <property type="project" value="TreeGrafter"/>
</dbReference>
<dbReference type="GO" id="GO:0006528">
    <property type="term" value="P:asparagine metabolic process"/>
    <property type="evidence" value="ECO:0007669"/>
    <property type="project" value="TreeGrafter"/>
</dbReference>
<dbReference type="Proteomes" id="UP000234254">
    <property type="component" value="Unassembled WGS sequence"/>
</dbReference>
<dbReference type="GO" id="GO:0006107">
    <property type="term" value="P:oxaloacetate metabolic process"/>
    <property type="evidence" value="ECO:0007669"/>
    <property type="project" value="TreeGrafter"/>
</dbReference>
<comment type="caution">
    <text evidence="3">The sequence shown here is derived from an EMBL/GenBank/DDBJ whole genome shotgun (WGS) entry which is preliminary data.</text>
</comment>
<evidence type="ECO:0000259" key="2">
    <source>
        <dbReference type="PROSITE" id="PS50263"/>
    </source>
</evidence>
<protein>
    <submittedName>
        <fullName evidence="3">Nitrilase family protein-like protein</fullName>
    </submittedName>
</protein>
<dbReference type="PROSITE" id="PS50263">
    <property type="entry name" value="CN_HYDROLASE"/>
    <property type="match status" value="1"/>
</dbReference>
<dbReference type="PANTHER" id="PTHR23088:SF30">
    <property type="entry name" value="OMEGA-AMIDASE NIT2"/>
    <property type="match status" value="1"/>
</dbReference>
<keyword evidence="4" id="KW-1185">Reference proteome</keyword>
<gene>
    <name evidence="3" type="ORF">P168DRAFT_318434</name>
</gene>
<dbReference type="InterPro" id="IPR045254">
    <property type="entry name" value="Nit1/2_C-N_Hydrolase"/>
</dbReference>
<dbReference type="OrthoDB" id="10250282at2759"/>
<dbReference type="InterPro" id="IPR003010">
    <property type="entry name" value="C-N_Hydrolase"/>
</dbReference>
<dbReference type="Pfam" id="PF00795">
    <property type="entry name" value="CN_hydrolase"/>
    <property type="match status" value="1"/>
</dbReference>
<dbReference type="Gene3D" id="3.60.110.10">
    <property type="entry name" value="Carbon-nitrogen hydrolase"/>
    <property type="match status" value="1"/>
</dbReference>
<dbReference type="RefSeq" id="XP_024692683.1">
    <property type="nucleotide sequence ID" value="XM_024840199.1"/>
</dbReference>